<dbReference type="Proteomes" id="UP000595437">
    <property type="component" value="Chromosome 4"/>
</dbReference>
<gene>
    <name evidence="1" type="ORF">FKW44_006247</name>
</gene>
<proteinExistence type="predicted"/>
<sequence>MRTLLRLDFLNFRLESLLNLNFLPTGKELDERGQSTLLFISQAWISCGLPIPKATLFLRCSIHLEFSDNLSSSCFIFLE</sequence>
<protein>
    <submittedName>
        <fullName evidence="1">Nucleolar complex protein 2 -like protein</fullName>
    </submittedName>
</protein>
<dbReference type="AlphaFoldDB" id="A0A7T8KD30"/>
<keyword evidence="2" id="KW-1185">Reference proteome</keyword>
<evidence type="ECO:0000313" key="2">
    <source>
        <dbReference type="Proteomes" id="UP000595437"/>
    </source>
</evidence>
<reference evidence="2" key="1">
    <citation type="submission" date="2021-01" db="EMBL/GenBank/DDBJ databases">
        <title>Caligus Genome Assembly.</title>
        <authorList>
            <person name="Gallardo-Escarate C."/>
        </authorList>
    </citation>
    <scope>NUCLEOTIDE SEQUENCE [LARGE SCALE GENOMIC DNA]</scope>
</reference>
<accession>A0A7T8KD30</accession>
<dbReference type="EMBL" id="CP045893">
    <property type="protein sequence ID" value="QQP53687.1"/>
    <property type="molecule type" value="Genomic_DNA"/>
</dbReference>
<organism evidence="1 2">
    <name type="scientific">Caligus rogercresseyi</name>
    <name type="common">Sea louse</name>
    <dbReference type="NCBI Taxonomy" id="217165"/>
    <lineage>
        <taxon>Eukaryota</taxon>
        <taxon>Metazoa</taxon>
        <taxon>Ecdysozoa</taxon>
        <taxon>Arthropoda</taxon>
        <taxon>Crustacea</taxon>
        <taxon>Multicrustacea</taxon>
        <taxon>Hexanauplia</taxon>
        <taxon>Copepoda</taxon>
        <taxon>Siphonostomatoida</taxon>
        <taxon>Caligidae</taxon>
        <taxon>Caligus</taxon>
    </lineage>
</organism>
<name>A0A7T8KD30_CALRO</name>
<evidence type="ECO:0000313" key="1">
    <source>
        <dbReference type="EMBL" id="QQP53687.1"/>
    </source>
</evidence>